<keyword evidence="3" id="KW-1185">Reference proteome</keyword>
<name>A0A6G0IUK6_LARCR</name>
<gene>
    <name evidence="2" type="ORF">D5F01_LYC06131</name>
</gene>
<evidence type="ECO:0000256" key="1">
    <source>
        <dbReference type="SAM" id="MobiDB-lite"/>
    </source>
</evidence>
<dbReference type="Proteomes" id="UP000424527">
    <property type="component" value="Unassembled WGS sequence"/>
</dbReference>
<dbReference type="AlphaFoldDB" id="A0A6G0IUK6"/>
<sequence length="319" mass="35659">MPNAVCLSMQDHSEGRPMKVREHRKHRVKEKSSRKLSSELLALTIGVCLYLKKMNATTAVMHVPNKEAARWFASLLLDLRRQKFQLLTVPPTVQGNLRYWGSPRHLLTETPLGRVTSYTSVFTDASLMGGDVLVGTDNCTTVAYINRQGGVHFAALLVMVENLWSWASAHLHSLRALHENRGVDLMSRGGPLQDKWKLQPEVLQQIWRRFGKATVDLFASRSNTHCLRWFSLRPQGGARVCTRTMTKRAALRFSPSGANLKPDPSSSHPTVHMYGGIVVYTLPVHKVLSLGCVGFLFKVCGHCRETGPVRGGLCQVFYA</sequence>
<evidence type="ECO:0000313" key="3">
    <source>
        <dbReference type="Proteomes" id="UP000424527"/>
    </source>
</evidence>
<accession>A0A6G0IUK6</accession>
<comment type="caution">
    <text evidence="2">The sequence shown here is derived from an EMBL/GenBank/DDBJ whole genome shotgun (WGS) entry which is preliminary data.</text>
</comment>
<feature type="region of interest" description="Disordered" evidence="1">
    <location>
        <begin position="1"/>
        <end position="32"/>
    </location>
</feature>
<organism evidence="2 3">
    <name type="scientific">Larimichthys crocea</name>
    <name type="common">Large yellow croaker</name>
    <name type="synonym">Pseudosciaena crocea</name>
    <dbReference type="NCBI Taxonomy" id="215358"/>
    <lineage>
        <taxon>Eukaryota</taxon>
        <taxon>Metazoa</taxon>
        <taxon>Chordata</taxon>
        <taxon>Craniata</taxon>
        <taxon>Vertebrata</taxon>
        <taxon>Euteleostomi</taxon>
        <taxon>Actinopterygii</taxon>
        <taxon>Neopterygii</taxon>
        <taxon>Teleostei</taxon>
        <taxon>Neoteleostei</taxon>
        <taxon>Acanthomorphata</taxon>
        <taxon>Eupercaria</taxon>
        <taxon>Sciaenidae</taxon>
        <taxon>Larimichthys</taxon>
    </lineage>
</organism>
<feature type="compositionally biased region" description="Basic and acidic residues" evidence="1">
    <location>
        <begin position="11"/>
        <end position="20"/>
    </location>
</feature>
<dbReference type="EMBL" id="REGW02000006">
    <property type="protein sequence ID" value="KAE8295205.1"/>
    <property type="molecule type" value="Genomic_DNA"/>
</dbReference>
<reference evidence="2 3" key="1">
    <citation type="submission" date="2019-07" db="EMBL/GenBank/DDBJ databases">
        <title>Chromosome genome assembly for large yellow croaker.</title>
        <authorList>
            <person name="Xiao S."/>
        </authorList>
    </citation>
    <scope>NUCLEOTIDE SEQUENCE [LARGE SCALE GENOMIC DNA]</scope>
    <source>
        <strain evidence="2">JMULYC20181020</strain>
        <tissue evidence="2">Muscle</tissue>
    </source>
</reference>
<proteinExistence type="predicted"/>
<evidence type="ECO:0000313" key="2">
    <source>
        <dbReference type="EMBL" id="KAE8295205.1"/>
    </source>
</evidence>
<protein>
    <submittedName>
        <fullName evidence="2">Uncharacterized protein</fullName>
    </submittedName>
</protein>